<dbReference type="Gene3D" id="1.20.1560.10">
    <property type="entry name" value="ABC transporter type 1, transmembrane domain"/>
    <property type="match status" value="1"/>
</dbReference>
<dbReference type="PANTHER" id="PTHR24221">
    <property type="entry name" value="ATP-BINDING CASSETTE SUB-FAMILY B"/>
    <property type="match status" value="1"/>
</dbReference>
<evidence type="ECO:0000259" key="9">
    <source>
        <dbReference type="PROSITE" id="PS50929"/>
    </source>
</evidence>
<keyword evidence="5 7" id="KW-1133">Transmembrane helix</keyword>
<feature type="domain" description="ABC transporter" evidence="8">
    <location>
        <begin position="344"/>
        <end position="579"/>
    </location>
</feature>
<dbReference type="Proteomes" id="UP000321814">
    <property type="component" value="Unassembled WGS sequence"/>
</dbReference>
<evidence type="ECO:0000256" key="1">
    <source>
        <dbReference type="ARBA" id="ARBA00004651"/>
    </source>
</evidence>
<dbReference type="InterPro" id="IPR027417">
    <property type="entry name" value="P-loop_NTPase"/>
</dbReference>
<dbReference type="InterPro" id="IPR003593">
    <property type="entry name" value="AAA+_ATPase"/>
</dbReference>
<dbReference type="Gene3D" id="3.40.50.300">
    <property type="entry name" value="P-loop containing nucleotide triphosphate hydrolases"/>
    <property type="match status" value="1"/>
</dbReference>
<feature type="transmembrane region" description="Helical" evidence="7">
    <location>
        <begin position="137"/>
        <end position="155"/>
    </location>
</feature>
<feature type="transmembrane region" description="Helical" evidence="7">
    <location>
        <begin position="243"/>
        <end position="270"/>
    </location>
</feature>
<comment type="subcellular location">
    <subcellularLocation>
        <location evidence="1">Cell membrane</location>
        <topology evidence="1">Multi-pass membrane protein</topology>
    </subcellularLocation>
</comment>
<dbReference type="InterPro" id="IPR039421">
    <property type="entry name" value="Type_1_exporter"/>
</dbReference>
<keyword evidence="2 7" id="KW-0812">Transmembrane</keyword>
<feature type="transmembrane region" description="Helical" evidence="7">
    <location>
        <begin position="161"/>
        <end position="180"/>
    </location>
</feature>
<feature type="transmembrane region" description="Helical" evidence="7">
    <location>
        <begin position="24"/>
        <end position="46"/>
    </location>
</feature>
<keyword evidence="6 7" id="KW-0472">Membrane</keyword>
<dbReference type="CDD" id="cd18584">
    <property type="entry name" value="ABC_6TM_AarD_CydD"/>
    <property type="match status" value="1"/>
</dbReference>
<reference evidence="10 11" key="1">
    <citation type="submission" date="2019-08" db="EMBL/GenBank/DDBJ databases">
        <title>Draft genome analysis of Rheinheimera tangshanensis isolated from the roots of fresh rice plants (Oryza sativa).</title>
        <authorList>
            <person name="Yu Q."/>
            <person name="Qi Y."/>
            <person name="Zhang H."/>
            <person name="Pu J."/>
        </authorList>
    </citation>
    <scope>NUCLEOTIDE SEQUENCE [LARGE SCALE GENOMIC DNA]</scope>
    <source>
        <strain evidence="10 11">JA3-B52</strain>
    </source>
</reference>
<gene>
    <name evidence="10" type="primary">cydD</name>
    <name evidence="10" type="ORF">FU839_00485</name>
</gene>
<dbReference type="InterPro" id="IPR011527">
    <property type="entry name" value="ABC1_TM_dom"/>
</dbReference>
<keyword evidence="3" id="KW-0547">Nucleotide-binding</keyword>
<feature type="transmembrane region" description="Helical" evidence="7">
    <location>
        <begin position="58"/>
        <end position="79"/>
    </location>
</feature>
<evidence type="ECO:0000256" key="5">
    <source>
        <dbReference type="ARBA" id="ARBA00022989"/>
    </source>
</evidence>
<feature type="domain" description="ABC transmembrane type-1" evidence="9">
    <location>
        <begin position="26"/>
        <end position="313"/>
    </location>
</feature>
<dbReference type="InterPro" id="IPR014216">
    <property type="entry name" value="ABC_transptr_CydD"/>
</dbReference>
<evidence type="ECO:0000256" key="4">
    <source>
        <dbReference type="ARBA" id="ARBA00022840"/>
    </source>
</evidence>
<dbReference type="GO" id="GO:0016887">
    <property type="term" value="F:ATP hydrolysis activity"/>
    <property type="evidence" value="ECO:0007669"/>
    <property type="project" value="InterPro"/>
</dbReference>
<dbReference type="NCBIfam" id="TIGR02857">
    <property type="entry name" value="CydD"/>
    <property type="match status" value="1"/>
</dbReference>
<dbReference type="GO" id="GO:0034040">
    <property type="term" value="F:ATPase-coupled lipid transmembrane transporter activity"/>
    <property type="evidence" value="ECO:0007669"/>
    <property type="project" value="TreeGrafter"/>
</dbReference>
<dbReference type="PROSITE" id="PS50893">
    <property type="entry name" value="ABC_TRANSPORTER_2"/>
    <property type="match status" value="1"/>
</dbReference>
<evidence type="ECO:0000256" key="3">
    <source>
        <dbReference type="ARBA" id="ARBA00022741"/>
    </source>
</evidence>
<dbReference type="OrthoDB" id="6336411at2"/>
<evidence type="ECO:0000313" key="11">
    <source>
        <dbReference type="Proteomes" id="UP000321814"/>
    </source>
</evidence>
<dbReference type="SUPFAM" id="SSF52540">
    <property type="entry name" value="P-loop containing nucleoside triphosphate hydrolases"/>
    <property type="match status" value="1"/>
</dbReference>
<dbReference type="SUPFAM" id="SSF90123">
    <property type="entry name" value="ABC transporter transmembrane region"/>
    <property type="match status" value="1"/>
</dbReference>
<dbReference type="AlphaFoldDB" id="A0A5C8M2Y0"/>
<dbReference type="EMBL" id="VRLR01000001">
    <property type="protein sequence ID" value="TXK82805.1"/>
    <property type="molecule type" value="Genomic_DNA"/>
</dbReference>
<dbReference type="GO" id="GO:0005524">
    <property type="term" value="F:ATP binding"/>
    <property type="evidence" value="ECO:0007669"/>
    <property type="project" value="UniProtKB-KW"/>
</dbReference>
<accession>A0A5C8M2Y0</accession>
<organism evidence="10 11">
    <name type="scientific">Rheinheimera tangshanensis</name>
    <dbReference type="NCBI Taxonomy" id="400153"/>
    <lineage>
        <taxon>Bacteria</taxon>
        <taxon>Pseudomonadati</taxon>
        <taxon>Pseudomonadota</taxon>
        <taxon>Gammaproteobacteria</taxon>
        <taxon>Chromatiales</taxon>
        <taxon>Chromatiaceae</taxon>
        <taxon>Rheinheimera</taxon>
    </lineage>
</organism>
<dbReference type="GO" id="GO:0042883">
    <property type="term" value="P:cysteine transport"/>
    <property type="evidence" value="ECO:0007669"/>
    <property type="project" value="InterPro"/>
</dbReference>
<evidence type="ECO:0000313" key="10">
    <source>
        <dbReference type="EMBL" id="TXK82805.1"/>
    </source>
</evidence>
<dbReference type="SMART" id="SM00382">
    <property type="entry name" value="AAA"/>
    <property type="match status" value="1"/>
</dbReference>
<keyword evidence="4" id="KW-0067">ATP-binding</keyword>
<dbReference type="PANTHER" id="PTHR24221:SF261">
    <property type="entry name" value="GLUTATHIONE_L-CYSTEINE TRANSPORT SYSTEM ATP-BINDING_PERMEASE PROTEIN CYDD"/>
    <property type="match status" value="1"/>
</dbReference>
<comment type="caution">
    <text evidence="10">The sequence shown here is derived from an EMBL/GenBank/DDBJ whole genome shotgun (WGS) entry which is preliminary data.</text>
</comment>
<proteinExistence type="predicted"/>
<sequence>MRVNKDLTPVLSLRQIVQSEKSRLHLAIALGATAALLMIWQCWLLATLCDLALHQQPIPSSLLLHILVLWLLRPLLLAAKDLLGLSASQNICTSVRHQLLQLISQAGPLRQRIASDGDLSTRLLEQVDALAPYISRYYPQLYLVVLCPLFISVAVATQSLLAALLLLATAPLIPLFMILLGKRAAQASQQQVQALGLLGGRFLEFLRGAALIRQLQAEPLVLNRLNNASEDYRNRTMSVLSKAFLSGAVLELFASLAIALVALYLGLGLLGELPWAKAEILVSYQPALFILLMAPEFYAPLRQLGSDYHAKAQAEAAFASLAPIWTLPFCRGGDSPAPTEAVCIEFQQFSLQGSEHRAALLTDIQAKVLPAQRIALTGPSGAGKTSVLESLLGFQQPAQGQIKIGDQKLTDLNLAQWRQQLLYLSQQSQWLSGSLRSNLLVAKPSATDAELKLVLQQALCADFVFALPAGLDTVLAESGIGLSGGQLQRLALARALLKQSWCWLLDEPASMLPKEQQQHYFQQLEQLSRGKTLLLATHQLQQLDWLDQVWLIVQGQIVAKGTVTEIQAHPLYQASYAQESQ</sequence>
<dbReference type="GO" id="GO:0140359">
    <property type="term" value="F:ABC-type transporter activity"/>
    <property type="evidence" value="ECO:0007669"/>
    <property type="project" value="InterPro"/>
</dbReference>
<dbReference type="PROSITE" id="PS50929">
    <property type="entry name" value="ABC_TM1F"/>
    <property type="match status" value="1"/>
</dbReference>
<dbReference type="GO" id="GO:0005886">
    <property type="term" value="C:plasma membrane"/>
    <property type="evidence" value="ECO:0007669"/>
    <property type="project" value="UniProtKB-SubCell"/>
</dbReference>
<evidence type="ECO:0000259" key="8">
    <source>
        <dbReference type="PROSITE" id="PS50893"/>
    </source>
</evidence>
<dbReference type="InterPro" id="IPR003439">
    <property type="entry name" value="ABC_transporter-like_ATP-bd"/>
</dbReference>
<keyword evidence="11" id="KW-1185">Reference proteome</keyword>
<dbReference type="InterPro" id="IPR017871">
    <property type="entry name" value="ABC_transporter-like_CS"/>
</dbReference>
<protein>
    <submittedName>
        <fullName evidence="10">Thiol reductant ABC exporter subunit CydD</fullName>
    </submittedName>
</protein>
<dbReference type="InterPro" id="IPR036640">
    <property type="entry name" value="ABC1_TM_sf"/>
</dbReference>
<name>A0A5C8M2Y0_9GAMM</name>
<dbReference type="PROSITE" id="PS00211">
    <property type="entry name" value="ABC_TRANSPORTER_1"/>
    <property type="match status" value="1"/>
</dbReference>
<evidence type="ECO:0000256" key="6">
    <source>
        <dbReference type="ARBA" id="ARBA00023136"/>
    </source>
</evidence>
<dbReference type="Pfam" id="PF00005">
    <property type="entry name" value="ABC_tran"/>
    <property type="match status" value="1"/>
</dbReference>
<dbReference type="Pfam" id="PF00664">
    <property type="entry name" value="ABC_membrane"/>
    <property type="match status" value="1"/>
</dbReference>
<evidence type="ECO:0000256" key="7">
    <source>
        <dbReference type="SAM" id="Phobius"/>
    </source>
</evidence>
<evidence type="ECO:0000256" key="2">
    <source>
        <dbReference type="ARBA" id="ARBA00022692"/>
    </source>
</evidence>